<feature type="transmembrane region" description="Helical" evidence="1">
    <location>
        <begin position="201"/>
        <end position="221"/>
    </location>
</feature>
<name>A0A0Q3QQ94_9BACI</name>
<keyword evidence="1" id="KW-0472">Membrane</keyword>
<dbReference type="EMBL" id="LJIX01000006">
    <property type="protein sequence ID" value="KQL19768.1"/>
    <property type="molecule type" value="Genomic_DNA"/>
</dbReference>
<dbReference type="Proteomes" id="UP000050996">
    <property type="component" value="Unassembled WGS sequence"/>
</dbReference>
<evidence type="ECO:0000256" key="1">
    <source>
        <dbReference type="SAM" id="Phobius"/>
    </source>
</evidence>
<feature type="transmembrane region" description="Helical" evidence="1">
    <location>
        <begin position="46"/>
        <end position="64"/>
    </location>
</feature>
<evidence type="ECO:0000313" key="2">
    <source>
        <dbReference type="EMBL" id="KQL19768.1"/>
    </source>
</evidence>
<organism evidence="2 3">
    <name type="scientific">Cytobacillus solani</name>
    <dbReference type="NCBI Taxonomy" id="1637975"/>
    <lineage>
        <taxon>Bacteria</taxon>
        <taxon>Bacillati</taxon>
        <taxon>Bacillota</taxon>
        <taxon>Bacilli</taxon>
        <taxon>Bacillales</taxon>
        <taxon>Bacillaceae</taxon>
        <taxon>Cytobacillus</taxon>
    </lineage>
</organism>
<keyword evidence="3" id="KW-1185">Reference proteome</keyword>
<feature type="transmembrane region" description="Helical" evidence="1">
    <location>
        <begin position="170"/>
        <end position="189"/>
    </location>
</feature>
<feature type="transmembrane region" description="Helical" evidence="1">
    <location>
        <begin position="143"/>
        <end position="163"/>
    </location>
</feature>
<dbReference type="STRING" id="1637975.AN957_15165"/>
<feature type="transmembrane region" description="Helical" evidence="1">
    <location>
        <begin position="84"/>
        <end position="107"/>
    </location>
</feature>
<gene>
    <name evidence="2" type="ORF">AN957_15165</name>
</gene>
<keyword evidence="1" id="KW-0812">Transmembrane</keyword>
<dbReference type="PATRIC" id="fig|1637975.4.peg.2925"/>
<dbReference type="RefSeq" id="WP_053476295.1">
    <property type="nucleotide sequence ID" value="NZ_CP085712.1"/>
</dbReference>
<accession>A0A0Q3QQ94</accession>
<feature type="transmembrane region" description="Helical" evidence="1">
    <location>
        <begin position="20"/>
        <end position="40"/>
    </location>
</feature>
<reference evidence="2 3" key="1">
    <citation type="submission" date="2015-09" db="EMBL/GenBank/DDBJ databases">
        <title>Genome sequencing project for genomic taxonomy and phylogenomics of Bacillus-like bacteria.</title>
        <authorList>
            <person name="Liu B."/>
            <person name="Wang J."/>
            <person name="Zhu Y."/>
            <person name="Liu G."/>
            <person name="Chen Q."/>
            <person name="Chen Z."/>
            <person name="Lan J."/>
            <person name="Che J."/>
            <person name="Ge C."/>
            <person name="Shi H."/>
            <person name="Pan Z."/>
            <person name="Liu X."/>
        </authorList>
    </citation>
    <scope>NUCLEOTIDE SEQUENCE [LARGE SCALE GENOMIC DNA]</scope>
    <source>
        <strain evidence="2 3">FJAT-18043</strain>
    </source>
</reference>
<proteinExistence type="predicted"/>
<evidence type="ECO:0000313" key="3">
    <source>
        <dbReference type="Proteomes" id="UP000050996"/>
    </source>
</evidence>
<protein>
    <submittedName>
        <fullName evidence="2">Uncharacterized protein</fullName>
    </submittedName>
</protein>
<comment type="caution">
    <text evidence="2">The sequence shown here is derived from an EMBL/GenBank/DDBJ whole genome shotgun (WGS) entry which is preliminary data.</text>
</comment>
<dbReference type="AlphaFoldDB" id="A0A0Q3QQ94"/>
<sequence>MNTFKGPFRVIFEDLRIQFYILTGATVVLSIVYLIIGKILSSHDTFTIGASFGPYYSLYIYYPFLAYTKAYKYTLSLGGTRKQFLLSTIANIGLFLLMTTFILNFFYYLTDYLSNQGIISTSLIHMGDLVKGGSPLLYPWIDLLWGIILFGIGLFVSSFWFYFGTVRTMIGATFLLVLAISYIALGEIIPFIEFVNNEHLAFVHILAGISCLLIVLSYFIMRNGPLERCTKLNFSI</sequence>
<keyword evidence="1" id="KW-1133">Transmembrane helix</keyword>